<dbReference type="Proteomes" id="UP000642829">
    <property type="component" value="Unassembled WGS sequence"/>
</dbReference>
<reference evidence="4" key="1">
    <citation type="journal article" date="2014" name="Int. J. Syst. Evol. Microbiol.">
        <title>Complete genome sequence of Corynebacterium casei LMG S-19264T (=DSM 44701T), isolated from a smear-ripened cheese.</title>
        <authorList>
            <consortium name="US DOE Joint Genome Institute (JGI-PGF)"/>
            <person name="Walter F."/>
            <person name="Albersmeier A."/>
            <person name="Kalinowski J."/>
            <person name="Ruckert C."/>
        </authorList>
    </citation>
    <scope>NUCLEOTIDE SEQUENCE</scope>
    <source>
        <strain evidence="4">KCTC 12870</strain>
    </source>
</reference>
<dbReference type="AlphaFoldDB" id="A0A8J3DHH7"/>
<feature type="signal peptide" evidence="2">
    <location>
        <begin position="1"/>
        <end position="24"/>
    </location>
</feature>
<dbReference type="InterPro" id="IPR027385">
    <property type="entry name" value="Beta-barrel_OMP"/>
</dbReference>
<accession>A0A8J3DHH7</accession>
<dbReference type="Pfam" id="PF13505">
    <property type="entry name" value="OMP_b-brl"/>
    <property type="match status" value="1"/>
</dbReference>
<evidence type="ECO:0000256" key="2">
    <source>
        <dbReference type="SAM" id="SignalP"/>
    </source>
</evidence>
<evidence type="ECO:0000259" key="3">
    <source>
        <dbReference type="Pfam" id="PF13505"/>
    </source>
</evidence>
<protein>
    <submittedName>
        <fullName evidence="4">P44/Msp2 family outer membrane protein</fullName>
    </submittedName>
</protein>
<proteinExistence type="predicted"/>
<evidence type="ECO:0000256" key="1">
    <source>
        <dbReference type="ARBA" id="ARBA00022729"/>
    </source>
</evidence>
<sequence length="190" mass="20436">MTNSKKILAIGAVALLASATQAVAEGGEWYISAKGGANFPDQGLDTGWQIDGGIGYRFFLDESVNKGTDNEFALRLEFNPGFLQNKPSGATNNVNVGRFMGNVLLDVPVIDWAYLYGGLGIGGAYYNVESVDNDFVFAYQGMAGVGFVVAENVKLEVGYRYFTTLDPTLLGFAVTAPKYHAAEAGIRFEF</sequence>
<keyword evidence="1 2" id="KW-0732">Signal</keyword>
<gene>
    <name evidence="4" type="ORF">GCM10007047_16600</name>
</gene>
<reference evidence="4" key="2">
    <citation type="submission" date="2020-09" db="EMBL/GenBank/DDBJ databases">
        <authorList>
            <person name="Sun Q."/>
            <person name="Kim S."/>
        </authorList>
    </citation>
    <scope>NUCLEOTIDE SEQUENCE</scope>
    <source>
        <strain evidence="4">KCTC 12870</strain>
    </source>
</reference>
<comment type="caution">
    <text evidence="4">The sequence shown here is derived from an EMBL/GenBank/DDBJ whole genome shotgun (WGS) entry which is preliminary data.</text>
</comment>
<evidence type="ECO:0000313" key="4">
    <source>
        <dbReference type="EMBL" id="GHC00924.1"/>
    </source>
</evidence>
<keyword evidence="5" id="KW-1185">Reference proteome</keyword>
<feature type="domain" description="Outer membrane protein beta-barrel" evidence="3">
    <location>
        <begin position="12"/>
        <end position="173"/>
    </location>
</feature>
<evidence type="ECO:0000313" key="5">
    <source>
        <dbReference type="Proteomes" id="UP000642829"/>
    </source>
</evidence>
<dbReference type="EMBL" id="BMXG01000009">
    <property type="protein sequence ID" value="GHC00924.1"/>
    <property type="molecule type" value="Genomic_DNA"/>
</dbReference>
<dbReference type="Gene3D" id="2.40.160.20">
    <property type="match status" value="1"/>
</dbReference>
<dbReference type="RefSeq" id="WP_189513956.1">
    <property type="nucleotide sequence ID" value="NZ_BMXG01000009.1"/>
</dbReference>
<name>A0A8J3DHH7_9BACT</name>
<feature type="chain" id="PRO_5035326225" evidence="2">
    <location>
        <begin position="25"/>
        <end position="190"/>
    </location>
</feature>
<dbReference type="InterPro" id="IPR011250">
    <property type="entry name" value="OMP/PagP_B-barrel"/>
</dbReference>
<dbReference type="SUPFAM" id="SSF56925">
    <property type="entry name" value="OMPA-like"/>
    <property type="match status" value="1"/>
</dbReference>
<organism evidence="4 5">
    <name type="scientific">Cerasicoccus arenae</name>
    <dbReference type="NCBI Taxonomy" id="424488"/>
    <lineage>
        <taxon>Bacteria</taxon>
        <taxon>Pseudomonadati</taxon>
        <taxon>Verrucomicrobiota</taxon>
        <taxon>Opitutia</taxon>
        <taxon>Puniceicoccales</taxon>
        <taxon>Cerasicoccaceae</taxon>
        <taxon>Cerasicoccus</taxon>
    </lineage>
</organism>